<proteinExistence type="predicted"/>
<name>A0A0P1AVL4_PLAHL</name>
<dbReference type="RefSeq" id="XP_024582184.1">
    <property type="nucleotide sequence ID" value="XM_024716602.1"/>
</dbReference>
<dbReference type="EMBL" id="CCYD01001640">
    <property type="protein sequence ID" value="CEG45815.1"/>
    <property type="molecule type" value="Genomic_DNA"/>
</dbReference>
<dbReference type="OrthoDB" id="67041at2759"/>
<dbReference type="Proteomes" id="UP000054928">
    <property type="component" value="Unassembled WGS sequence"/>
</dbReference>
<accession>A0A0P1AVL4</accession>
<keyword evidence="2" id="KW-1185">Reference proteome</keyword>
<organism evidence="1 2">
    <name type="scientific">Plasmopara halstedii</name>
    <name type="common">Downy mildew of sunflower</name>
    <dbReference type="NCBI Taxonomy" id="4781"/>
    <lineage>
        <taxon>Eukaryota</taxon>
        <taxon>Sar</taxon>
        <taxon>Stramenopiles</taxon>
        <taxon>Oomycota</taxon>
        <taxon>Peronosporomycetes</taxon>
        <taxon>Peronosporales</taxon>
        <taxon>Peronosporaceae</taxon>
        <taxon>Plasmopara</taxon>
    </lineage>
</organism>
<evidence type="ECO:0000313" key="1">
    <source>
        <dbReference type="EMBL" id="CEG45815.1"/>
    </source>
</evidence>
<dbReference type="GeneID" id="36397142"/>
<dbReference type="AlphaFoldDB" id="A0A0P1AVL4"/>
<sequence length="803" mass="90680">MEVHDEDLDEVLCQVFRRCYGNEANHHTDSELLTIRQDDCQTLAVTNVADLANEIEATQQALHLKKPSMTKLQPLKIQPSQILTLKDLEDILQELHDLYERRDKRLLSQREQNYIALLTQAAVNCLINANPASRENFDAFGVPFRLLDVVIRPSPQWRRLAFILFFESSVALLAATLSRHDNHSATSAERLEQNLFHVLQDMVAKAIAVFSASQLGSTTSSSDWVDQAMGCLTFFIKKANGNYRSDRLRLLNEHTLIFLAAEASNRDPITSNLQLQVMEVIVATMYAHKLNSGNKSFHISTKDHTMWTCGLPVAIVEKYVSFELLMCFLISPFARLQRLIYMVFVDCVCDDIRRSGNREGISFAGLDQIWHTFVIWEDRAIKLRQALFSPYVSSARVAKNMALSCPIVSEKQLNVFVTRFRSIMQIDAYFGADPSLEILIKGAKNCGKSSFPNEVMSHISKLLRSSRGVERFRGERWLAELLCNDRGDDTFSSYDSKATTAAGSVRKQSEARLVRPKRVSAGAEQDKTLCSDENKEISVAAQATFWELSLSTNPEEYRRSFAKVLTLIVQRRLQLCSGKPGSVIKEVNTCLNVLLDYQESDATVLISMMLLILEICQCDLSYIDKRWKQQDRRNQKGYLHNRIASSDSLASQVLNGDVALNLQMLQQMDGVFFLHVLTVLHEMPSSHHNFECQGICCGVDDSLVGDVTACTALVVSHILSDNQTIIDRVGGLAALTPLMQVCDTRIAMFMAKLLSKVMKQTDEVQYATFLRELYVACIEADDEKALYNSYLHAQKMLHFGFNV</sequence>
<protein>
    <submittedName>
        <fullName evidence="1">Uncharacterized protein</fullName>
    </submittedName>
</protein>
<reference evidence="2" key="1">
    <citation type="submission" date="2014-09" db="EMBL/GenBank/DDBJ databases">
        <authorList>
            <person name="Sharma Rahul"/>
            <person name="Thines Marco"/>
        </authorList>
    </citation>
    <scope>NUCLEOTIDE SEQUENCE [LARGE SCALE GENOMIC DNA]</scope>
</reference>
<evidence type="ECO:0000313" key="2">
    <source>
        <dbReference type="Proteomes" id="UP000054928"/>
    </source>
</evidence>
<dbReference type="OMA" id="CYDEGGE"/>